<evidence type="ECO:0000259" key="4">
    <source>
        <dbReference type="Pfam" id="PF03781"/>
    </source>
</evidence>
<dbReference type="EMBL" id="JACHNU010000007">
    <property type="protein sequence ID" value="MBB4664341.1"/>
    <property type="molecule type" value="Genomic_DNA"/>
</dbReference>
<dbReference type="PANTHER" id="PTHR23150:SF36">
    <property type="entry name" value="HERCYNINE OXYGENASE"/>
    <property type="match status" value="1"/>
</dbReference>
<comment type="pathway">
    <text evidence="3">Amino-acid biosynthesis; ergothioneine biosynthesis.</text>
</comment>
<evidence type="ECO:0000313" key="6">
    <source>
        <dbReference type="EMBL" id="MBB4664341.1"/>
    </source>
</evidence>
<accession>A0A840IJD4</accession>
<dbReference type="AlphaFoldDB" id="A0A840IJD4"/>
<dbReference type="InterPro" id="IPR042095">
    <property type="entry name" value="SUMF_sf"/>
</dbReference>
<dbReference type="SUPFAM" id="SSF109854">
    <property type="entry name" value="DinB/YfiT-like putative metalloenzymes"/>
    <property type="match status" value="1"/>
</dbReference>
<evidence type="ECO:0000256" key="2">
    <source>
        <dbReference type="ARBA" id="ARBA00023004"/>
    </source>
</evidence>
<proteinExistence type="predicted"/>
<dbReference type="SUPFAM" id="SSF56436">
    <property type="entry name" value="C-type lectin-like"/>
    <property type="match status" value="1"/>
</dbReference>
<evidence type="ECO:0000256" key="3">
    <source>
        <dbReference type="ARBA" id="ARBA00037882"/>
    </source>
</evidence>
<dbReference type="Pfam" id="PF03781">
    <property type="entry name" value="FGE-sulfatase"/>
    <property type="match status" value="1"/>
</dbReference>
<dbReference type="InterPro" id="IPR016187">
    <property type="entry name" value="CTDL_fold"/>
</dbReference>
<reference evidence="6 7" key="1">
    <citation type="submission" date="2020-08" db="EMBL/GenBank/DDBJ databases">
        <title>Genomic Encyclopedia of Archaeal and Bacterial Type Strains, Phase II (KMG-II): from individual species to whole genera.</title>
        <authorList>
            <person name="Goeker M."/>
        </authorList>
    </citation>
    <scope>NUCLEOTIDE SEQUENCE [LARGE SCALE GENOMIC DNA]</scope>
    <source>
        <strain evidence="6 7">DSM 23288</strain>
    </source>
</reference>
<comment type="caution">
    <text evidence="6">The sequence shown here is derived from an EMBL/GenBank/DDBJ whole genome shotgun (WGS) entry which is preliminary data.</text>
</comment>
<dbReference type="InterPro" id="IPR017806">
    <property type="entry name" value="EgtB"/>
</dbReference>
<dbReference type="Pfam" id="PF12867">
    <property type="entry name" value="DinB_2"/>
    <property type="match status" value="1"/>
</dbReference>
<dbReference type="Proteomes" id="UP000585272">
    <property type="component" value="Unassembled WGS sequence"/>
</dbReference>
<dbReference type="RefSeq" id="WP_183344330.1">
    <property type="nucleotide sequence ID" value="NZ_JACHNU010000007.1"/>
</dbReference>
<keyword evidence="2" id="KW-0408">Iron</keyword>
<dbReference type="Gene3D" id="1.20.120.450">
    <property type="entry name" value="dinb family like domain"/>
    <property type="match status" value="1"/>
</dbReference>
<evidence type="ECO:0000256" key="1">
    <source>
        <dbReference type="ARBA" id="ARBA00023002"/>
    </source>
</evidence>
<name>A0A840IJD4_9ACTN</name>
<feature type="domain" description="Sulfatase-modifying factor enzyme-like" evidence="4">
    <location>
        <begin position="174"/>
        <end position="425"/>
    </location>
</feature>
<evidence type="ECO:0000313" key="7">
    <source>
        <dbReference type="Proteomes" id="UP000585272"/>
    </source>
</evidence>
<dbReference type="InterPro" id="IPR034660">
    <property type="entry name" value="DinB/YfiT-like"/>
</dbReference>
<dbReference type="Gene3D" id="3.90.1580.10">
    <property type="entry name" value="paralog of FGE (formylglycine-generating enzyme)"/>
    <property type="match status" value="1"/>
</dbReference>
<keyword evidence="1 6" id="KW-0560">Oxidoreductase</keyword>
<sequence length="427" mass="47453">MPGQTAAPSTDLLFLLAETRERTLALVAHLDDAAVESVHSALMSPLVWDLGHIAAFEDLWAVHRFGGEPLLRPDLAQVYDAFETPRADRGTLPFLRRREALAYLEAVRERTLAAVARRGLGDGLLHELVLRHEQQHGETMLQAIELARLPLPPRAAEREERSAGAAAPGAGGLELIEIAAGPCAIGRDRADGFSYDNERPRHLRELPAFRIGRTPITNATFLTFVEGGGYERREWWSREAWAWKEEYDIERPAGWTADGREWRAGRLEPLHPDRPVVHVSWFEADAFARAHGARLPTEFEWEKAATWDQEIGAAAGDEALAAATGNVDWRTFGTVPVGAAGAPAPSGCLGMVGDTWEWTAGRFDGYPGFVAEPYREYSEVFFGDDGYRVLRGGSWATRARVATPTFRNWDHPQRRQIFAGFRIAKDV</sequence>
<dbReference type="NCBIfam" id="TIGR03440">
    <property type="entry name" value="egtB_TIGR03440"/>
    <property type="match status" value="1"/>
</dbReference>
<evidence type="ECO:0000259" key="5">
    <source>
        <dbReference type="Pfam" id="PF12867"/>
    </source>
</evidence>
<dbReference type="InterPro" id="IPR024775">
    <property type="entry name" value="DinB-like"/>
</dbReference>
<feature type="domain" description="DinB-like" evidence="5">
    <location>
        <begin position="16"/>
        <end position="138"/>
    </location>
</feature>
<organism evidence="6 7">
    <name type="scientific">Conexibacter arvalis</name>
    <dbReference type="NCBI Taxonomy" id="912552"/>
    <lineage>
        <taxon>Bacteria</taxon>
        <taxon>Bacillati</taxon>
        <taxon>Actinomycetota</taxon>
        <taxon>Thermoleophilia</taxon>
        <taxon>Solirubrobacterales</taxon>
        <taxon>Conexibacteraceae</taxon>
        <taxon>Conexibacter</taxon>
    </lineage>
</organism>
<dbReference type="EC" id="1.14.99.50" evidence="6"/>
<dbReference type="PANTHER" id="PTHR23150">
    <property type="entry name" value="SULFATASE MODIFYING FACTOR 1, 2"/>
    <property type="match status" value="1"/>
</dbReference>
<dbReference type="GO" id="GO:0044875">
    <property type="term" value="F:gamma-glutamyl hercynylcysteine sulfoxide synthase activity"/>
    <property type="evidence" value="ECO:0007669"/>
    <property type="project" value="UniProtKB-EC"/>
</dbReference>
<protein>
    <submittedName>
        <fullName evidence="6">Iron(II)-dependent oxidoreductase</fullName>
        <ecNumber evidence="6">1.14.99.50</ecNumber>
    </submittedName>
</protein>
<dbReference type="InterPro" id="IPR051043">
    <property type="entry name" value="Sulfatase_Mod_Factor_Kinase"/>
</dbReference>
<dbReference type="InterPro" id="IPR005532">
    <property type="entry name" value="SUMF_dom"/>
</dbReference>
<gene>
    <name evidence="6" type="ORF">BDZ31_003952</name>
</gene>
<keyword evidence="7" id="KW-1185">Reference proteome</keyword>